<sequence>MAPIVSSATAAHKTRTRQVRSQPKAIYSIIGDGVASYRKVPRDRARAAAKRRTMTAVSTFVTHSHASTEVTFDVTGKAPPPPCDAGLPESERTRIAIRLPRQLQRPHKRVLTNTKVVQIDSTLGKVPIEYVQDKLAELGPTMARVVAHSAIDAAITADTVVPRRVRVRLGDISAEPPTHVFAVHERTPAARRSTVSLVPTHDIVWAANSATLPELGRPRRAPPPALAPGSEITLPVVPVRVADVPAFPTFMEYVYNKRADLLLARLLPDTAPDAAAQTAPRAIVAYAEQLAATCPVPALLHQVRVVRGVWANAAAFGVYDAGLWAALDLAWEIILHALAFATGTSLDEMDSVRLAEEDDMTSTPPPPRHRRRRNEPAGAPALGQ</sequence>
<keyword evidence="3" id="KW-1185">Reference proteome</keyword>
<accession>A0A2H3J0N6</accession>
<evidence type="ECO:0000256" key="1">
    <source>
        <dbReference type="SAM" id="MobiDB-lite"/>
    </source>
</evidence>
<gene>
    <name evidence="2" type="ORF">WOLCODRAFT_20136</name>
</gene>
<dbReference type="OrthoDB" id="2570975at2759"/>
<evidence type="ECO:0008006" key="4">
    <source>
        <dbReference type="Google" id="ProtNLM"/>
    </source>
</evidence>
<protein>
    <recommendedName>
        <fullName evidence="4">Clp1-like protein</fullName>
    </recommendedName>
</protein>
<proteinExistence type="predicted"/>
<evidence type="ECO:0000313" key="2">
    <source>
        <dbReference type="EMBL" id="PCH35746.1"/>
    </source>
</evidence>
<feature type="region of interest" description="Disordered" evidence="1">
    <location>
        <begin position="355"/>
        <end position="384"/>
    </location>
</feature>
<dbReference type="Proteomes" id="UP000218811">
    <property type="component" value="Unassembled WGS sequence"/>
</dbReference>
<dbReference type="EMBL" id="KB467854">
    <property type="protein sequence ID" value="PCH35746.1"/>
    <property type="molecule type" value="Genomic_DNA"/>
</dbReference>
<dbReference type="OMA" id="LVNGLWR"/>
<dbReference type="AlphaFoldDB" id="A0A2H3J0N6"/>
<organism evidence="2 3">
    <name type="scientific">Wolfiporia cocos (strain MD-104)</name>
    <name type="common">Brown rot fungus</name>
    <dbReference type="NCBI Taxonomy" id="742152"/>
    <lineage>
        <taxon>Eukaryota</taxon>
        <taxon>Fungi</taxon>
        <taxon>Dikarya</taxon>
        <taxon>Basidiomycota</taxon>
        <taxon>Agaricomycotina</taxon>
        <taxon>Agaricomycetes</taxon>
        <taxon>Polyporales</taxon>
        <taxon>Phaeolaceae</taxon>
        <taxon>Wolfiporia</taxon>
    </lineage>
</organism>
<name>A0A2H3J0N6_WOLCO</name>
<evidence type="ECO:0000313" key="3">
    <source>
        <dbReference type="Proteomes" id="UP000218811"/>
    </source>
</evidence>
<reference evidence="2 3" key="1">
    <citation type="journal article" date="2012" name="Science">
        <title>The Paleozoic origin of enzymatic lignin decomposition reconstructed from 31 fungal genomes.</title>
        <authorList>
            <person name="Floudas D."/>
            <person name="Binder M."/>
            <person name="Riley R."/>
            <person name="Barry K."/>
            <person name="Blanchette R.A."/>
            <person name="Henrissat B."/>
            <person name="Martinez A.T."/>
            <person name="Otillar R."/>
            <person name="Spatafora J.W."/>
            <person name="Yadav J.S."/>
            <person name="Aerts A."/>
            <person name="Benoit I."/>
            <person name="Boyd A."/>
            <person name="Carlson A."/>
            <person name="Copeland A."/>
            <person name="Coutinho P.M."/>
            <person name="de Vries R.P."/>
            <person name="Ferreira P."/>
            <person name="Findley K."/>
            <person name="Foster B."/>
            <person name="Gaskell J."/>
            <person name="Glotzer D."/>
            <person name="Gorecki P."/>
            <person name="Heitman J."/>
            <person name="Hesse C."/>
            <person name="Hori C."/>
            <person name="Igarashi K."/>
            <person name="Jurgens J.A."/>
            <person name="Kallen N."/>
            <person name="Kersten P."/>
            <person name="Kohler A."/>
            <person name="Kuees U."/>
            <person name="Kumar T.K.A."/>
            <person name="Kuo A."/>
            <person name="LaButti K."/>
            <person name="Larrondo L.F."/>
            <person name="Lindquist E."/>
            <person name="Ling A."/>
            <person name="Lombard V."/>
            <person name="Lucas S."/>
            <person name="Lundell T."/>
            <person name="Martin R."/>
            <person name="McLaughlin D.J."/>
            <person name="Morgenstern I."/>
            <person name="Morin E."/>
            <person name="Murat C."/>
            <person name="Nagy L.G."/>
            <person name="Nolan M."/>
            <person name="Ohm R.A."/>
            <person name="Patyshakuliyeva A."/>
            <person name="Rokas A."/>
            <person name="Ruiz-Duenas F.J."/>
            <person name="Sabat G."/>
            <person name="Salamov A."/>
            <person name="Samejima M."/>
            <person name="Schmutz J."/>
            <person name="Slot J.C."/>
            <person name="St John F."/>
            <person name="Stenlid J."/>
            <person name="Sun H."/>
            <person name="Sun S."/>
            <person name="Syed K."/>
            <person name="Tsang A."/>
            <person name="Wiebenga A."/>
            <person name="Young D."/>
            <person name="Pisabarro A."/>
            <person name="Eastwood D.C."/>
            <person name="Martin F."/>
            <person name="Cullen D."/>
            <person name="Grigoriev I.V."/>
            <person name="Hibbett D.S."/>
        </authorList>
    </citation>
    <scope>NUCLEOTIDE SEQUENCE [LARGE SCALE GENOMIC DNA]</scope>
    <source>
        <strain evidence="2 3">MD-104</strain>
    </source>
</reference>